<dbReference type="EMBL" id="BARW01030015">
    <property type="protein sequence ID" value="GAJ15219.1"/>
    <property type="molecule type" value="Genomic_DNA"/>
</dbReference>
<evidence type="ECO:0000313" key="1">
    <source>
        <dbReference type="EMBL" id="GAJ15219.1"/>
    </source>
</evidence>
<name>X1UCI9_9ZZZZ</name>
<feature type="non-terminal residue" evidence="1">
    <location>
        <position position="110"/>
    </location>
</feature>
<comment type="caution">
    <text evidence="1">The sequence shown here is derived from an EMBL/GenBank/DDBJ whole genome shotgun (WGS) entry which is preliminary data.</text>
</comment>
<dbReference type="AlphaFoldDB" id="X1UCI9"/>
<reference evidence="1" key="1">
    <citation type="journal article" date="2014" name="Front. Microbiol.">
        <title>High frequency of phylogenetically diverse reductive dehalogenase-homologous genes in deep subseafloor sedimentary metagenomes.</title>
        <authorList>
            <person name="Kawai M."/>
            <person name="Futagami T."/>
            <person name="Toyoda A."/>
            <person name="Takaki Y."/>
            <person name="Nishi S."/>
            <person name="Hori S."/>
            <person name="Arai W."/>
            <person name="Tsubouchi T."/>
            <person name="Morono Y."/>
            <person name="Uchiyama I."/>
            <person name="Ito T."/>
            <person name="Fujiyama A."/>
            <person name="Inagaki F."/>
            <person name="Takami H."/>
        </authorList>
    </citation>
    <scope>NUCLEOTIDE SEQUENCE</scope>
    <source>
        <strain evidence="1">Expedition CK06-06</strain>
    </source>
</reference>
<gene>
    <name evidence="1" type="ORF">S12H4_48096</name>
</gene>
<proteinExistence type="predicted"/>
<protein>
    <submittedName>
        <fullName evidence="1">Uncharacterized protein</fullName>
    </submittedName>
</protein>
<accession>X1UCI9</accession>
<sequence>MEYGLPITTHGGVPAGADADVAQLLIQAPITHHLRIVALDMDGGDSNEIYDFYMFPASTVFPTSSGTPPTNGIVWMTGSKGAPNNPTSVINQMTGEGRTSGFLVLPAGWH</sequence>
<organism evidence="1">
    <name type="scientific">marine sediment metagenome</name>
    <dbReference type="NCBI Taxonomy" id="412755"/>
    <lineage>
        <taxon>unclassified sequences</taxon>
        <taxon>metagenomes</taxon>
        <taxon>ecological metagenomes</taxon>
    </lineage>
</organism>